<comment type="caution">
    <text evidence="2">The sequence shown here is derived from an EMBL/GenBank/DDBJ whole genome shotgun (WGS) entry which is preliminary data.</text>
</comment>
<dbReference type="Gene3D" id="3.30.300.250">
    <property type="match status" value="1"/>
</dbReference>
<keyword evidence="1" id="KW-0732">Signal</keyword>
<accession>A0A0B3BYI4</accession>
<dbReference type="EMBL" id="JTAK01000001">
    <property type="protein sequence ID" value="KHO66121.1"/>
    <property type="molecule type" value="Genomic_DNA"/>
</dbReference>
<feature type="signal peptide" evidence="1">
    <location>
        <begin position="1"/>
        <end position="18"/>
    </location>
</feature>
<dbReference type="Pfam" id="PF13652">
    <property type="entry name" value="QSregVF"/>
    <property type="match status" value="1"/>
</dbReference>
<protein>
    <recommendedName>
        <fullName evidence="4">Quorum-sensing-regulated virulence factor</fullName>
    </recommendedName>
</protein>
<evidence type="ECO:0000313" key="2">
    <source>
        <dbReference type="EMBL" id="KHO66121.1"/>
    </source>
</evidence>
<dbReference type="Proteomes" id="UP000030980">
    <property type="component" value="Unassembled WGS sequence"/>
</dbReference>
<feature type="chain" id="PRO_5002084515" description="Quorum-sensing-regulated virulence factor" evidence="1">
    <location>
        <begin position="19"/>
        <end position="136"/>
    </location>
</feature>
<dbReference type="STRING" id="706570.PT85_00595"/>
<evidence type="ECO:0008006" key="4">
    <source>
        <dbReference type="Google" id="ProtNLM"/>
    </source>
</evidence>
<proteinExistence type="predicted"/>
<dbReference type="RefSeq" id="WP_039605661.1">
    <property type="nucleotide sequence ID" value="NZ_FMUP01000008.1"/>
</dbReference>
<evidence type="ECO:0000256" key="1">
    <source>
        <dbReference type="SAM" id="SignalP"/>
    </source>
</evidence>
<gene>
    <name evidence="2" type="ORF">PT85_00595</name>
</gene>
<evidence type="ECO:0000313" key="3">
    <source>
        <dbReference type="Proteomes" id="UP000030980"/>
    </source>
</evidence>
<dbReference type="AlphaFoldDB" id="A0A0B3BYI4"/>
<dbReference type="InterPro" id="IPR025203">
    <property type="entry name" value="QSregVF"/>
</dbReference>
<sequence length="136" mass="15123">MPVLLMVLLLAAWLPALAATPAEERLIRDLQRIARDSNQGTPRAISPDITDQGFTVDGRTLINHLSVRPAHAEQMRRNPAAVRRQLATSVCTNANFRLLLSHGAVLRYQFSEDSSNWPVASESFMAEDCADRQEGR</sequence>
<reference evidence="2 3" key="1">
    <citation type="submission" date="2014-11" db="EMBL/GenBank/DDBJ databases">
        <title>Genome sequence of Pseudomonas tuomuerensis JCM 14085.</title>
        <authorList>
            <person name="Shin S.-K."/>
            <person name="Yi H."/>
        </authorList>
    </citation>
    <scope>NUCLEOTIDE SEQUENCE [LARGE SCALE GENOMIC DNA]</scope>
    <source>
        <strain evidence="2 3">JCM 14085</strain>
    </source>
</reference>
<name>A0A0B3BYI4_9PSED</name>
<organism evidence="2 3">
    <name type="scientific">Pseudomonas flexibilis</name>
    <dbReference type="NCBI Taxonomy" id="706570"/>
    <lineage>
        <taxon>Bacteria</taxon>
        <taxon>Pseudomonadati</taxon>
        <taxon>Pseudomonadota</taxon>
        <taxon>Gammaproteobacteria</taxon>
        <taxon>Pseudomonadales</taxon>
        <taxon>Pseudomonadaceae</taxon>
        <taxon>Pseudomonas</taxon>
    </lineage>
</organism>
<keyword evidence="3" id="KW-1185">Reference proteome</keyword>
<dbReference type="OrthoDB" id="7021208at2"/>